<protein>
    <submittedName>
        <fullName evidence="1">Uncharacterized protein</fullName>
    </submittedName>
</protein>
<dbReference type="KEGG" id="tpx:Turpa_3386"/>
<dbReference type="SUPFAM" id="SSF56399">
    <property type="entry name" value="ADP-ribosylation"/>
    <property type="match status" value="1"/>
</dbReference>
<dbReference type="HOGENOM" id="CLU_1209373_0_0_12"/>
<gene>
    <name evidence="1" type="ordered locus">Turpa_3386</name>
</gene>
<name>I4B9R7_TURPD</name>
<reference evidence="1 2" key="1">
    <citation type="submission" date="2012-06" db="EMBL/GenBank/DDBJ databases">
        <title>The complete chromosome of genome of Turneriella parva DSM 21527.</title>
        <authorList>
            <consortium name="US DOE Joint Genome Institute (JGI-PGF)"/>
            <person name="Lucas S."/>
            <person name="Han J."/>
            <person name="Lapidus A."/>
            <person name="Bruce D."/>
            <person name="Goodwin L."/>
            <person name="Pitluck S."/>
            <person name="Peters L."/>
            <person name="Kyrpides N."/>
            <person name="Mavromatis K."/>
            <person name="Ivanova N."/>
            <person name="Mikhailova N."/>
            <person name="Chertkov O."/>
            <person name="Detter J.C."/>
            <person name="Tapia R."/>
            <person name="Han C."/>
            <person name="Land M."/>
            <person name="Hauser L."/>
            <person name="Markowitz V."/>
            <person name="Cheng J.-F."/>
            <person name="Hugenholtz P."/>
            <person name="Woyke T."/>
            <person name="Wu D."/>
            <person name="Gronow S."/>
            <person name="Wellnitz S."/>
            <person name="Brambilla E."/>
            <person name="Klenk H.-P."/>
            <person name="Eisen J.A."/>
        </authorList>
    </citation>
    <scope>NUCLEOTIDE SEQUENCE [LARGE SCALE GENOMIC DNA]</scope>
    <source>
        <strain evidence="2">ATCC BAA-1111 / DSM 21527 / NCTC 11395 / H</strain>
    </source>
</reference>
<proteinExistence type="predicted"/>
<keyword evidence="2" id="KW-1185">Reference proteome</keyword>
<dbReference type="Proteomes" id="UP000006048">
    <property type="component" value="Chromosome"/>
</dbReference>
<dbReference type="EMBL" id="CP002959">
    <property type="protein sequence ID" value="AFM14024.1"/>
    <property type="molecule type" value="Genomic_DNA"/>
</dbReference>
<organism evidence="1 2">
    <name type="scientific">Turneriella parva (strain ATCC BAA-1111 / DSM 21527 / NCTC 11395 / H)</name>
    <name type="common">Leptospira parva</name>
    <dbReference type="NCBI Taxonomy" id="869212"/>
    <lineage>
        <taxon>Bacteria</taxon>
        <taxon>Pseudomonadati</taxon>
        <taxon>Spirochaetota</taxon>
        <taxon>Spirochaetia</taxon>
        <taxon>Leptospirales</taxon>
        <taxon>Leptospiraceae</taxon>
        <taxon>Turneriella</taxon>
    </lineage>
</organism>
<dbReference type="AlphaFoldDB" id="I4B9R7"/>
<evidence type="ECO:0000313" key="1">
    <source>
        <dbReference type="EMBL" id="AFM14024.1"/>
    </source>
</evidence>
<sequence>MIHKTQFIHRIDTKDQMACHNLVFTKSMHTASLAQWETFQTEHPVYTIDPDSLLCNLAEYEMFLSPRLKRVLMSSWARNGLQVGIGQSETRWLSMEQVQKIHSIAEFEITCEKLRRKINPKLPSRLMCIYLAEDSLDGRLMLANMFGYSGDPVILQVRIKYALRIHRADSKWLEIYQTNRDTTAIEQYWKGNPFNEIPQYEYLIDGAIELVNSYDAENLRQFTGNRAAE</sequence>
<accession>I4B9R7</accession>
<evidence type="ECO:0000313" key="2">
    <source>
        <dbReference type="Proteomes" id="UP000006048"/>
    </source>
</evidence>